<keyword evidence="1" id="KW-0472">Membrane</keyword>
<gene>
    <name evidence="2" type="ORF">PS723_04704</name>
</gene>
<dbReference type="Pfam" id="PF11162">
    <property type="entry name" value="DUF2946"/>
    <property type="match status" value="1"/>
</dbReference>
<protein>
    <recommendedName>
        <fullName evidence="4">DUF2946 domain-containing protein</fullName>
    </recommendedName>
</protein>
<keyword evidence="1" id="KW-1133">Transmembrane helix</keyword>
<evidence type="ECO:0000256" key="1">
    <source>
        <dbReference type="SAM" id="Phobius"/>
    </source>
</evidence>
<evidence type="ECO:0000313" key="3">
    <source>
        <dbReference type="Proteomes" id="UP000379480"/>
    </source>
</evidence>
<dbReference type="InterPro" id="IPR021333">
    <property type="entry name" value="DUF2946"/>
</dbReference>
<sequence>MILLGEINNIVDTLASLLLSIPWRGAIKRALTALWKTLVPTRQQTFFIPIVFGVKVAAMKRISADRSLIAWALYFCVLFNVFACGLGHGQMMGLELNGVGGQFCSALGNKGPTLDTEFSDPSASNWASLFSCPVCSSVALSIALLFCLAWLLRIGQKPRHGHELRCKAPPRYSWPSANPRASPLS</sequence>
<dbReference type="Proteomes" id="UP000379480">
    <property type="component" value="Unassembled WGS sequence"/>
</dbReference>
<feature type="transmembrane region" description="Helical" evidence="1">
    <location>
        <begin position="126"/>
        <end position="152"/>
    </location>
</feature>
<name>A0A5E7EL07_PSEFL</name>
<accession>A0A5E7EL07</accession>
<keyword evidence="1" id="KW-0812">Transmembrane</keyword>
<proteinExistence type="predicted"/>
<feature type="transmembrane region" description="Helical" evidence="1">
    <location>
        <begin position="68"/>
        <end position="88"/>
    </location>
</feature>
<reference evidence="2 3" key="1">
    <citation type="submission" date="2019-09" db="EMBL/GenBank/DDBJ databases">
        <authorList>
            <person name="Chandra G."/>
            <person name="Truman W A."/>
        </authorList>
    </citation>
    <scope>NUCLEOTIDE SEQUENCE [LARGE SCALE GENOMIC DNA]</scope>
    <source>
        <strain evidence="2">PS723</strain>
    </source>
</reference>
<dbReference type="AlphaFoldDB" id="A0A5E7EL07"/>
<evidence type="ECO:0000313" key="2">
    <source>
        <dbReference type="EMBL" id="VVO27302.1"/>
    </source>
</evidence>
<dbReference type="EMBL" id="CABVHY010000026">
    <property type="protein sequence ID" value="VVO27302.1"/>
    <property type="molecule type" value="Genomic_DNA"/>
</dbReference>
<organism evidence="2 3">
    <name type="scientific">Pseudomonas fluorescens</name>
    <dbReference type="NCBI Taxonomy" id="294"/>
    <lineage>
        <taxon>Bacteria</taxon>
        <taxon>Pseudomonadati</taxon>
        <taxon>Pseudomonadota</taxon>
        <taxon>Gammaproteobacteria</taxon>
        <taxon>Pseudomonadales</taxon>
        <taxon>Pseudomonadaceae</taxon>
        <taxon>Pseudomonas</taxon>
    </lineage>
</organism>
<evidence type="ECO:0008006" key="4">
    <source>
        <dbReference type="Google" id="ProtNLM"/>
    </source>
</evidence>